<dbReference type="GO" id="GO:0046872">
    <property type="term" value="F:metal ion binding"/>
    <property type="evidence" value="ECO:0007669"/>
    <property type="project" value="UniProtKB-KW"/>
</dbReference>
<dbReference type="AlphaFoldDB" id="A0AAC9ADD4"/>
<dbReference type="SFLD" id="SFLDG01135">
    <property type="entry name" value="C1.5.6:_HAD__Beta-PGM__Phospha"/>
    <property type="match status" value="1"/>
</dbReference>
<comment type="similarity">
    <text evidence="2">Belongs to the HAD-like hydrolase superfamily. CbbY/CbbZ/Gph/YieH family.</text>
</comment>
<dbReference type="Gene3D" id="1.10.150.240">
    <property type="entry name" value="Putative phosphatase, domain 2"/>
    <property type="match status" value="1"/>
</dbReference>
<dbReference type="InterPro" id="IPR023198">
    <property type="entry name" value="PGP-like_dom2"/>
</dbReference>
<dbReference type="PANTHER" id="PTHR46193">
    <property type="entry name" value="6-PHOSPHOGLUCONATE PHOSPHATASE"/>
    <property type="match status" value="1"/>
</dbReference>
<dbReference type="SFLD" id="SFLDS00003">
    <property type="entry name" value="Haloacid_Dehalogenase"/>
    <property type="match status" value="1"/>
</dbReference>
<reference evidence="5 6" key="1">
    <citation type="submission" date="2015-12" db="EMBL/GenBank/DDBJ databases">
        <title>Intraspecies pangenome expansion in the marine bacterium Alteromonas.</title>
        <authorList>
            <person name="Lopez-Perez M."/>
            <person name="Rodriguez-Valera F."/>
        </authorList>
    </citation>
    <scope>NUCLEOTIDE SEQUENCE [LARGE SCALE GENOMIC DNA]</scope>
    <source>
        <strain evidence="5 6">UM8</strain>
    </source>
</reference>
<organism evidence="5 6">
    <name type="scientific">Alteromonas mediterranea</name>
    <dbReference type="NCBI Taxonomy" id="314275"/>
    <lineage>
        <taxon>Bacteria</taxon>
        <taxon>Pseudomonadati</taxon>
        <taxon>Pseudomonadota</taxon>
        <taxon>Gammaproteobacteria</taxon>
        <taxon>Alteromonadales</taxon>
        <taxon>Alteromonadaceae</taxon>
        <taxon>Alteromonas/Salinimonas group</taxon>
        <taxon>Alteromonas</taxon>
    </lineage>
</organism>
<dbReference type="EMBL" id="CP013928">
    <property type="protein sequence ID" value="AMJ78441.1"/>
    <property type="molecule type" value="Genomic_DNA"/>
</dbReference>
<dbReference type="InterPro" id="IPR023214">
    <property type="entry name" value="HAD_sf"/>
</dbReference>
<dbReference type="PANTHER" id="PTHR46193:SF10">
    <property type="entry name" value="6-PHOSPHOGLUCONATE PHOSPHATASE"/>
    <property type="match status" value="1"/>
</dbReference>
<proteinExistence type="inferred from homology"/>
<dbReference type="InterPro" id="IPR051600">
    <property type="entry name" value="Beta-PGM-like"/>
</dbReference>
<comment type="cofactor">
    <cofactor evidence="1">
        <name>Mg(2+)</name>
        <dbReference type="ChEBI" id="CHEBI:18420"/>
    </cofactor>
</comment>
<evidence type="ECO:0000313" key="6">
    <source>
        <dbReference type="Proteomes" id="UP000061468"/>
    </source>
</evidence>
<evidence type="ECO:0000313" key="5">
    <source>
        <dbReference type="EMBL" id="AMJ78441.1"/>
    </source>
</evidence>
<dbReference type="RefSeq" id="WP_015067041.1">
    <property type="nucleotide sequence ID" value="NZ_CP013928.1"/>
</dbReference>
<gene>
    <name evidence="5" type="ORF">AV942_09125</name>
</gene>
<dbReference type="CDD" id="cd07526">
    <property type="entry name" value="HAD_BPGM_like"/>
    <property type="match status" value="1"/>
</dbReference>
<evidence type="ECO:0000256" key="2">
    <source>
        <dbReference type="ARBA" id="ARBA00006171"/>
    </source>
</evidence>
<keyword evidence="5" id="KW-0378">Hydrolase</keyword>
<evidence type="ECO:0000256" key="1">
    <source>
        <dbReference type="ARBA" id="ARBA00001946"/>
    </source>
</evidence>
<dbReference type="InterPro" id="IPR006439">
    <property type="entry name" value="HAD-SF_hydro_IA"/>
</dbReference>
<name>A0AAC9ADD4_9ALTE</name>
<sequence>MRTDNIDLVIFDCDGVLIDSEVLSMQAWNSVLANYDIALTKQYFIENFLGKSMEHVRSKIEEDFALSLTPSLEGEFHTLLFHAFERHLTATSGIIDVLSSLRVPFCVATSSSPERTEKALKSTGLITYFNDRIFTRSLVSRGKPAPDLFLYAANALNCSPRTCLVIEDSQPGLAGAKAAGMRYLQYTGGTHIRNLVEHHEHTIASWDGFTTRFPDLFNTRKKHE</sequence>
<dbReference type="SFLD" id="SFLDG01129">
    <property type="entry name" value="C1.5:_HAD__Beta-PGM__Phosphata"/>
    <property type="match status" value="1"/>
</dbReference>
<dbReference type="Gene3D" id="3.40.50.1000">
    <property type="entry name" value="HAD superfamily/HAD-like"/>
    <property type="match status" value="1"/>
</dbReference>
<dbReference type="InterPro" id="IPR036412">
    <property type="entry name" value="HAD-like_sf"/>
</dbReference>
<dbReference type="SUPFAM" id="SSF56784">
    <property type="entry name" value="HAD-like"/>
    <property type="match status" value="1"/>
</dbReference>
<dbReference type="GO" id="GO:0016787">
    <property type="term" value="F:hydrolase activity"/>
    <property type="evidence" value="ECO:0007669"/>
    <property type="project" value="UniProtKB-KW"/>
</dbReference>
<evidence type="ECO:0000256" key="4">
    <source>
        <dbReference type="ARBA" id="ARBA00022842"/>
    </source>
</evidence>
<protein>
    <submittedName>
        <fullName evidence="5">HAD family hydrolase</fullName>
    </submittedName>
</protein>
<dbReference type="NCBIfam" id="TIGR01509">
    <property type="entry name" value="HAD-SF-IA-v3"/>
    <property type="match status" value="1"/>
</dbReference>
<evidence type="ECO:0000256" key="3">
    <source>
        <dbReference type="ARBA" id="ARBA00022723"/>
    </source>
</evidence>
<dbReference type="Pfam" id="PF00702">
    <property type="entry name" value="Hydrolase"/>
    <property type="match status" value="1"/>
</dbReference>
<accession>A0AAC9ADD4</accession>
<keyword evidence="4" id="KW-0460">Magnesium</keyword>
<dbReference type="Proteomes" id="UP000061468">
    <property type="component" value="Chromosome"/>
</dbReference>
<keyword evidence="3" id="KW-0479">Metal-binding</keyword>